<protein>
    <submittedName>
        <fullName evidence="2">Phage tail protein</fullName>
    </submittedName>
</protein>
<organism evidence="2 3">
    <name type="scientific">Klebsiella pneumoniae</name>
    <dbReference type="NCBI Taxonomy" id="573"/>
    <lineage>
        <taxon>Bacteria</taxon>
        <taxon>Pseudomonadati</taxon>
        <taxon>Pseudomonadota</taxon>
        <taxon>Gammaproteobacteria</taxon>
        <taxon>Enterobacterales</taxon>
        <taxon>Enterobacteriaceae</taxon>
        <taxon>Klebsiella/Raoultella group</taxon>
        <taxon>Klebsiella</taxon>
        <taxon>Klebsiella pneumoniae complex</taxon>
    </lineage>
</organism>
<evidence type="ECO:0000313" key="3">
    <source>
        <dbReference type="Proteomes" id="UP001244490"/>
    </source>
</evidence>
<sequence>YKGSARKDRPSVALITYNNKQDGYKQNVEYVEDQEAMARYGERKTEAVAFGCTSRGQAHRVGLWLLYTARMESDMITFTAGLDASFLMPGETVLIQNKYRAGKRNSGRIVSFTKNSITLDAPVSLK</sequence>
<proteinExistence type="predicted"/>
<dbReference type="Proteomes" id="UP001244490">
    <property type="component" value="Unassembled WGS sequence"/>
</dbReference>
<dbReference type="InterPro" id="IPR032876">
    <property type="entry name" value="J_dom"/>
</dbReference>
<accession>A0AAW8ANC6</accession>
<feature type="domain" description="Tip attachment protein J" evidence="1">
    <location>
        <begin position="3"/>
        <end position="111"/>
    </location>
</feature>
<dbReference type="AlphaFoldDB" id="A0AAW8ANC6"/>
<gene>
    <name evidence="2" type="ORF">Q6294_28830</name>
</gene>
<dbReference type="InterPro" id="IPR053171">
    <property type="entry name" value="Viral_Tip_Attach_Protein"/>
</dbReference>
<feature type="non-terminal residue" evidence="2">
    <location>
        <position position="1"/>
    </location>
</feature>
<dbReference type="EMBL" id="JAUUIA010000128">
    <property type="protein sequence ID" value="MDP0970961.1"/>
    <property type="molecule type" value="Genomic_DNA"/>
</dbReference>
<name>A0AAW8ANC6_KLEPN</name>
<dbReference type="PANTHER" id="PTHR36251:SF2">
    <property type="entry name" value="GIFSY-2 PROPHAGE HOST SPECIFICITY PROTEIN J, PHAGE LAMBDA"/>
    <property type="match status" value="1"/>
</dbReference>
<comment type="caution">
    <text evidence="2">The sequence shown here is derived from an EMBL/GenBank/DDBJ whole genome shotgun (WGS) entry which is preliminary data.</text>
</comment>
<evidence type="ECO:0000313" key="2">
    <source>
        <dbReference type="EMBL" id="MDP0970961.1"/>
    </source>
</evidence>
<dbReference type="RefSeq" id="WP_305202195.1">
    <property type="nucleotide sequence ID" value="NZ_JAUUIA010000128.1"/>
</dbReference>
<dbReference type="Pfam" id="PF13550">
    <property type="entry name" value="Phage-tail_3"/>
    <property type="match status" value="1"/>
</dbReference>
<dbReference type="PANTHER" id="PTHR36251">
    <property type="entry name" value="FELS-1 PROPHAGE HOST SPECIFICITY PROTEIN-RELATED"/>
    <property type="match status" value="1"/>
</dbReference>
<evidence type="ECO:0000259" key="1">
    <source>
        <dbReference type="Pfam" id="PF13550"/>
    </source>
</evidence>
<reference evidence="2" key="1">
    <citation type="submission" date="2023-07" db="EMBL/GenBank/DDBJ databases">
        <authorList>
            <person name="Peng Z."/>
        </authorList>
    </citation>
    <scope>NUCLEOTIDE SEQUENCE</scope>
    <source>
        <strain evidence="2">KP219</strain>
    </source>
</reference>
<feature type="non-terminal residue" evidence="2">
    <location>
        <position position="126"/>
    </location>
</feature>